<feature type="chain" id="PRO_5015568443" evidence="3">
    <location>
        <begin position="19"/>
        <end position="414"/>
    </location>
</feature>
<evidence type="ECO:0000256" key="1">
    <source>
        <dbReference type="ARBA" id="ARBA00022729"/>
    </source>
</evidence>
<dbReference type="Gene3D" id="1.50.10.100">
    <property type="entry name" value="Chondroitin AC/alginate lyase"/>
    <property type="match status" value="1"/>
</dbReference>
<evidence type="ECO:0000313" key="6">
    <source>
        <dbReference type="Proteomes" id="UP000240883"/>
    </source>
</evidence>
<keyword evidence="2" id="KW-0456">Lyase</keyword>
<dbReference type="InterPro" id="IPR008397">
    <property type="entry name" value="Alginate_lyase_dom"/>
</dbReference>
<proteinExistence type="predicted"/>
<protein>
    <submittedName>
        <fullName evidence="5">GPI anchored protein-like protein</fullName>
    </submittedName>
</protein>
<feature type="signal peptide" evidence="3">
    <location>
        <begin position="1"/>
        <end position="18"/>
    </location>
</feature>
<dbReference type="STRING" id="1448308.A0A2T2N737"/>
<name>A0A2T2N737_CORCC</name>
<dbReference type="Pfam" id="PF05426">
    <property type="entry name" value="Alginate_lyase"/>
    <property type="match status" value="1"/>
</dbReference>
<keyword evidence="1 3" id="KW-0732">Signal</keyword>
<evidence type="ECO:0000256" key="3">
    <source>
        <dbReference type="SAM" id="SignalP"/>
    </source>
</evidence>
<dbReference type="GO" id="GO:0016829">
    <property type="term" value="F:lyase activity"/>
    <property type="evidence" value="ECO:0007669"/>
    <property type="project" value="UniProtKB-KW"/>
</dbReference>
<keyword evidence="6" id="KW-1185">Reference proteome</keyword>
<dbReference type="Proteomes" id="UP000240883">
    <property type="component" value="Unassembled WGS sequence"/>
</dbReference>
<organism evidence="5 6">
    <name type="scientific">Corynespora cassiicola Philippines</name>
    <dbReference type="NCBI Taxonomy" id="1448308"/>
    <lineage>
        <taxon>Eukaryota</taxon>
        <taxon>Fungi</taxon>
        <taxon>Dikarya</taxon>
        <taxon>Ascomycota</taxon>
        <taxon>Pezizomycotina</taxon>
        <taxon>Dothideomycetes</taxon>
        <taxon>Pleosporomycetidae</taxon>
        <taxon>Pleosporales</taxon>
        <taxon>Corynesporascaceae</taxon>
        <taxon>Corynespora</taxon>
    </lineage>
</organism>
<feature type="domain" description="Alginate lyase" evidence="4">
    <location>
        <begin position="82"/>
        <end position="318"/>
    </location>
</feature>
<dbReference type="EMBL" id="KZ678145">
    <property type="protein sequence ID" value="PSN61190.1"/>
    <property type="molecule type" value="Genomic_DNA"/>
</dbReference>
<dbReference type="OrthoDB" id="5302720at2759"/>
<evidence type="ECO:0000313" key="5">
    <source>
        <dbReference type="EMBL" id="PSN61190.1"/>
    </source>
</evidence>
<dbReference type="AlphaFoldDB" id="A0A2T2N737"/>
<dbReference type="InterPro" id="IPR008929">
    <property type="entry name" value="Chondroitin_lyas"/>
</dbReference>
<reference evidence="5 6" key="1">
    <citation type="journal article" date="2018" name="Front. Microbiol.">
        <title>Genome-Wide Analysis of Corynespora cassiicola Leaf Fall Disease Putative Effectors.</title>
        <authorList>
            <person name="Lopez D."/>
            <person name="Ribeiro S."/>
            <person name="Label P."/>
            <person name="Fumanal B."/>
            <person name="Venisse J.S."/>
            <person name="Kohler A."/>
            <person name="de Oliveira R.R."/>
            <person name="Labutti K."/>
            <person name="Lipzen A."/>
            <person name="Lail K."/>
            <person name="Bauer D."/>
            <person name="Ohm R.A."/>
            <person name="Barry K.W."/>
            <person name="Spatafora J."/>
            <person name="Grigoriev I.V."/>
            <person name="Martin F.M."/>
            <person name="Pujade-Renaud V."/>
        </authorList>
    </citation>
    <scope>NUCLEOTIDE SEQUENCE [LARGE SCALE GENOMIC DNA]</scope>
    <source>
        <strain evidence="5 6">Philippines</strain>
    </source>
</reference>
<sequence length="414" mass="46308">MYRQFLCLLVACLTVVRAAPSCKTLEHRDYGRFAHPGALHTREDIIRVKNHVKQQDEPWYTAYKFLETRTLAQPTWQPVPQKVLVRGANGNLTQNYGHAYRSAHAAYQLSLRWLITDNATFADAAARILDSWSAILTDIDGNEDKFLAAGLYGYQFANAGELLRSYRGWPQRNQTRFGTMLNDIFAKYNRLFLDTHNNKPDFYYANWDFCNIASLMAIGIFNDNRTMYDFAVNYFKHGPADGAVANGALPFFSIANFTEAGSGKTLMQGQEAGRDQGHALLCIALLGVIGQQGFNQGVDTYALYGHQILNAAEYTGKYNTGHDVDYVPYRSWEGILPVVSAKSRYDVRPGFEAIYAHYSDVKGMNASWTQAFRDFVNNNSTAARIEGGGGDYGPNSGGFDVFGHGTLMYRITGN</sequence>
<evidence type="ECO:0000256" key="2">
    <source>
        <dbReference type="ARBA" id="ARBA00023239"/>
    </source>
</evidence>
<dbReference type="GO" id="GO:0042597">
    <property type="term" value="C:periplasmic space"/>
    <property type="evidence" value="ECO:0007669"/>
    <property type="project" value="InterPro"/>
</dbReference>
<dbReference type="SUPFAM" id="SSF48230">
    <property type="entry name" value="Chondroitin AC/alginate lyase"/>
    <property type="match status" value="1"/>
</dbReference>
<gene>
    <name evidence="5" type="ORF">BS50DRAFT_652084</name>
</gene>
<evidence type="ECO:0000259" key="4">
    <source>
        <dbReference type="Pfam" id="PF05426"/>
    </source>
</evidence>
<accession>A0A2T2N737</accession>